<evidence type="ECO:0000313" key="4">
    <source>
        <dbReference type="EMBL" id="MBS9335989.1"/>
    </source>
</evidence>
<gene>
    <name evidence="4" type="ORF">G6R28_01900</name>
</gene>
<feature type="domain" description="Flavodoxin-like fold" evidence="3">
    <location>
        <begin position="1"/>
        <end position="185"/>
    </location>
</feature>
<evidence type="ECO:0000256" key="2">
    <source>
        <dbReference type="ARBA" id="ARBA00023002"/>
    </source>
</evidence>
<dbReference type="PANTHER" id="PTHR10204:SF34">
    <property type="entry name" value="NAD(P)H DEHYDROGENASE [QUINONE] 1 ISOFORM 1"/>
    <property type="match status" value="1"/>
</dbReference>
<dbReference type="PANTHER" id="PTHR10204">
    <property type="entry name" value="NAD P H OXIDOREDUCTASE-RELATED"/>
    <property type="match status" value="1"/>
</dbReference>
<evidence type="ECO:0000259" key="3">
    <source>
        <dbReference type="Pfam" id="PF02525"/>
    </source>
</evidence>
<evidence type="ECO:0000256" key="1">
    <source>
        <dbReference type="ARBA" id="ARBA00006252"/>
    </source>
</evidence>
<proteinExistence type="inferred from homology"/>
<comment type="similarity">
    <text evidence="1">Belongs to the NAD(P)H dehydrogenase (quinone) family.</text>
</comment>
<dbReference type="Gene3D" id="3.40.50.360">
    <property type="match status" value="1"/>
</dbReference>
<keyword evidence="5" id="KW-1185">Reference proteome</keyword>
<reference evidence="4 5" key="1">
    <citation type="submission" date="2020-02" db="EMBL/GenBank/DDBJ databases">
        <title>Fructobacillus sp. isolated from paper mulberry of Taiwan.</title>
        <authorList>
            <person name="Lin S.-T."/>
        </authorList>
    </citation>
    <scope>NUCLEOTIDE SEQUENCE [LARGE SCALE GENOMIC DNA]</scope>
    <source>
        <strain evidence="4 5">M1-21</strain>
    </source>
</reference>
<evidence type="ECO:0000313" key="5">
    <source>
        <dbReference type="Proteomes" id="UP000735205"/>
    </source>
</evidence>
<dbReference type="SUPFAM" id="SSF52218">
    <property type="entry name" value="Flavoproteins"/>
    <property type="match status" value="1"/>
</dbReference>
<dbReference type="RefSeq" id="WP_213792550.1">
    <property type="nucleotide sequence ID" value="NZ_JAAMFJ010000001.1"/>
</dbReference>
<comment type="caution">
    <text evidence="4">The sequence shown here is derived from an EMBL/GenBank/DDBJ whole genome shotgun (WGS) entry which is preliminary data.</text>
</comment>
<dbReference type="Proteomes" id="UP000735205">
    <property type="component" value="Unassembled WGS sequence"/>
</dbReference>
<keyword evidence="2" id="KW-0560">Oxidoreductase</keyword>
<dbReference type="InterPro" id="IPR051545">
    <property type="entry name" value="NAD(P)H_dehydrogenase_qn"/>
</dbReference>
<dbReference type="InterPro" id="IPR003680">
    <property type="entry name" value="Flavodoxin_fold"/>
</dbReference>
<accession>A0ABS5QS07</accession>
<dbReference type="Pfam" id="PF02525">
    <property type="entry name" value="Flavodoxin_2"/>
    <property type="match status" value="1"/>
</dbReference>
<dbReference type="EMBL" id="JAAMFJ010000001">
    <property type="protein sequence ID" value="MBS9335989.1"/>
    <property type="molecule type" value="Genomic_DNA"/>
</dbReference>
<protein>
    <submittedName>
        <fullName evidence="4">NAD(P)H-dependent oxidoreductase</fullName>
    </submittedName>
</protein>
<dbReference type="InterPro" id="IPR029039">
    <property type="entry name" value="Flavoprotein-like_sf"/>
</dbReference>
<organism evidence="4 5">
    <name type="scientific">Fructobacillus papyrifericola</name>
    <dbReference type="NCBI Taxonomy" id="2713172"/>
    <lineage>
        <taxon>Bacteria</taxon>
        <taxon>Bacillati</taxon>
        <taxon>Bacillota</taxon>
        <taxon>Bacilli</taxon>
        <taxon>Lactobacillales</taxon>
        <taxon>Lactobacillaceae</taxon>
        <taxon>Fructobacillus</taxon>
    </lineage>
</organism>
<sequence length="187" mass="21228">MKLLVIQGHPDAQSFTHANAENYIEAAKAAGHEVQVIDLAKEDFDPILAYGYRQHMEDESQPKHYQELIKEADELAIFYPVWWAAEPAILKGFFDRTFTPGFAYHYESPTKIQHLLKGKTAKLFVTSRGPAWYTKSIFGSAVYRMKSLVLGFAGIKVKKTLVLGNMNTKKDVLENRQAFIEDCAKEV</sequence>
<name>A0ABS5QS07_9LACO</name>